<evidence type="ECO:0000313" key="2">
    <source>
        <dbReference type="EMBL" id="HAA83513.1"/>
    </source>
</evidence>
<dbReference type="EMBL" id="DLVE01000022">
    <property type="protein sequence ID" value="HAA83513.1"/>
    <property type="molecule type" value="Genomic_DNA"/>
</dbReference>
<dbReference type="PROSITE" id="PS50883">
    <property type="entry name" value="EAL"/>
    <property type="match status" value="1"/>
</dbReference>
<name>A0A3B8N2Y6_9BACT</name>
<dbReference type="Gene3D" id="3.20.20.450">
    <property type="entry name" value="EAL domain"/>
    <property type="match status" value="1"/>
</dbReference>
<sequence length="84" mass="9903">MQSLKSLNLSENEKKEIRLCYSSDETNVIAILKTLRPISYFLSLLEHQVYFEILKNNRLTIYFQPIVDLKNRKIYGFECLTRGG</sequence>
<accession>A0A3B8N2Y6</accession>
<dbReference type="AlphaFoldDB" id="A0A3B8N2Y6"/>
<feature type="domain" description="EAL" evidence="1">
    <location>
        <begin position="42"/>
        <end position="84"/>
    </location>
</feature>
<dbReference type="Proteomes" id="UP000257240">
    <property type="component" value="Unassembled WGS sequence"/>
</dbReference>
<dbReference type="SUPFAM" id="SSF141868">
    <property type="entry name" value="EAL domain-like"/>
    <property type="match status" value="1"/>
</dbReference>
<dbReference type="InterPro" id="IPR035919">
    <property type="entry name" value="EAL_sf"/>
</dbReference>
<dbReference type="InterPro" id="IPR001633">
    <property type="entry name" value="EAL_dom"/>
</dbReference>
<protein>
    <recommendedName>
        <fullName evidence="1">EAL domain-containing protein</fullName>
    </recommendedName>
</protein>
<evidence type="ECO:0000259" key="1">
    <source>
        <dbReference type="PROSITE" id="PS50883"/>
    </source>
</evidence>
<reference evidence="2 3" key="1">
    <citation type="journal article" date="2018" name="Nat. Biotechnol.">
        <title>A standardized bacterial taxonomy based on genome phylogeny substantially revises the tree of life.</title>
        <authorList>
            <person name="Parks D.H."/>
            <person name="Chuvochina M."/>
            <person name="Waite D.W."/>
            <person name="Rinke C."/>
            <person name="Skarshewski A."/>
            <person name="Chaumeil P.A."/>
            <person name="Hugenholtz P."/>
        </authorList>
    </citation>
    <scope>NUCLEOTIDE SEQUENCE [LARGE SCALE GENOMIC DNA]</scope>
    <source>
        <strain evidence="2">UBA12529</strain>
    </source>
</reference>
<comment type="caution">
    <text evidence="2">The sequence shown here is derived from an EMBL/GenBank/DDBJ whole genome shotgun (WGS) entry which is preliminary data.</text>
</comment>
<evidence type="ECO:0000313" key="3">
    <source>
        <dbReference type="Proteomes" id="UP000257240"/>
    </source>
</evidence>
<gene>
    <name evidence="2" type="ORF">DCE01_01780</name>
</gene>
<organism evidence="2 3">
    <name type="scientific">Thermodesulfobacterium commune</name>
    <dbReference type="NCBI Taxonomy" id="1741"/>
    <lineage>
        <taxon>Bacteria</taxon>
        <taxon>Pseudomonadati</taxon>
        <taxon>Thermodesulfobacteriota</taxon>
        <taxon>Thermodesulfobacteria</taxon>
        <taxon>Thermodesulfobacteriales</taxon>
        <taxon>Thermodesulfobacteriaceae</taxon>
        <taxon>Thermodesulfobacterium</taxon>
    </lineage>
</organism>
<proteinExistence type="predicted"/>